<evidence type="ECO:0000256" key="3">
    <source>
        <dbReference type="ARBA" id="ARBA00013634"/>
    </source>
</evidence>
<dbReference type="InterPro" id="IPR022042">
    <property type="entry name" value="snRNA-activating_su3"/>
</dbReference>
<gene>
    <name evidence="12" type="primary">LOC113208965</name>
</gene>
<proteinExistence type="inferred from homology"/>
<keyword evidence="5" id="KW-0238">DNA-binding</keyword>
<name>A0A6J1SRT2_FRAOC</name>
<keyword evidence="11" id="KW-1185">Reference proteome</keyword>
<evidence type="ECO:0000256" key="2">
    <source>
        <dbReference type="ARBA" id="ARBA00010410"/>
    </source>
</evidence>
<evidence type="ECO:0000256" key="1">
    <source>
        <dbReference type="ARBA" id="ARBA00004123"/>
    </source>
</evidence>
<dbReference type="GO" id="GO:0000978">
    <property type="term" value="F:RNA polymerase II cis-regulatory region sequence-specific DNA binding"/>
    <property type="evidence" value="ECO:0007669"/>
    <property type="project" value="TreeGrafter"/>
</dbReference>
<dbReference type="GO" id="GO:0019185">
    <property type="term" value="C:snRNA-activating protein complex"/>
    <property type="evidence" value="ECO:0007669"/>
    <property type="project" value="TreeGrafter"/>
</dbReference>
<evidence type="ECO:0000256" key="4">
    <source>
        <dbReference type="ARBA" id="ARBA00023015"/>
    </source>
</evidence>
<evidence type="ECO:0000313" key="11">
    <source>
        <dbReference type="Proteomes" id="UP000504606"/>
    </source>
</evidence>
<dbReference type="OrthoDB" id="46583at2759"/>
<dbReference type="AlphaFoldDB" id="A0A6J1SRT2"/>
<protein>
    <recommendedName>
        <fullName evidence="3">snRNA-activating protein complex subunit 3</fullName>
    </recommendedName>
    <alternativeName>
        <fullName evidence="10">Small nuclear RNA-activating complex polypeptide 3</fullName>
    </alternativeName>
</protein>
<dbReference type="GeneID" id="113208965"/>
<dbReference type="GO" id="GO:0001006">
    <property type="term" value="F:RNA polymerase III type 3 promoter sequence-specific DNA binding"/>
    <property type="evidence" value="ECO:0007669"/>
    <property type="project" value="TreeGrafter"/>
</dbReference>
<dbReference type="GO" id="GO:0003681">
    <property type="term" value="F:bent DNA binding"/>
    <property type="evidence" value="ECO:0007669"/>
    <property type="project" value="TreeGrafter"/>
</dbReference>
<evidence type="ECO:0000256" key="5">
    <source>
        <dbReference type="ARBA" id="ARBA00023125"/>
    </source>
</evidence>
<accession>A0A6J1SRT2</accession>
<keyword evidence="4" id="KW-0805">Transcription regulation</keyword>
<dbReference type="Proteomes" id="UP000504606">
    <property type="component" value="Unplaced"/>
</dbReference>
<keyword evidence="7" id="KW-0539">Nucleus</keyword>
<dbReference type="GO" id="GO:0005634">
    <property type="term" value="C:nucleus"/>
    <property type="evidence" value="ECO:0007669"/>
    <property type="project" value="UniProtKB-SubCell"/>
</dbReference>
<dbReference type="PANTHER" id="PTHR13421">
    <property type="entry name" value="SNRNA-ACTIVATING PROTEIN COMPLEX SUBUNIT 3"/>
    <property type="match status" value="1"/>
</dbReference>
<sequence length="392" mass="44908">MEKIYGCGELDYTSEPICLRDFLTEASLQHHPFVHGQISEEGITKNHEDNAYRERMLDMMNSNLTDSEFTDLENICSSDNLADASMAGARAKDVQTASLFSRVDLPQKSDLETVKRAKIRTRFHERHMKYAGILLLEKSQKSSKSQKDDLTPGTDLFVVIRIYAPFKHKIGKRSTKIATGGQEIAVLGSQTLADLRDKFPCASDHIICQDLSSNPFCKTMNMAKDKYKSGMIYIGDKFYDDTRHSSNIEYSETVLKWAKERHLNLGNKAKMEDTNIIDLSVRLGYPYLYQHQGNCEHLFCFSDIRLLHQSDPLQRSLYPSLRSMCRQHSRYCMLCGHYIAKWVTVGNSRVPHDPCYFCQTCFFSYNYVDNQKIGEFAAYPFSDSASEFIAQV</sequence>
<evidence type="ECO:0000256" key="7">
    <source>
        <dbReference type="ARBA" id="ARBA00023242"/>
    </source>
</evidence>
<comment type="function">
    <text evidence="8">Part of the SNAPc complex required for the transcription of both RNA polymerase II and III small-nuclear RNA genes. Binds to the proximal sequence element (PSE), a non-TATA-box basal promoter element common to these 2 types of genes. Recruits TBP and BRF2 to the U6 snRNA TATA box.</text>
</comment>
<dbReference type="Pfam" id="PF12251">
    <property type="entry name" value="SNAPC3"/>
    <property type="match status" value="1"/>
</dbReference>
<dbReference type="PANTHER" id="PTHR13421:SF16">
    <property type="entry name" value="SNRNA-ACTIVATING PROTEIN COMPLEX SUBUNIT 3"/>
    <property type="match status" value="1"/>
</dbReference>
<evidence type="ECO:0000313" key="12">
    <source>
        <dbReference type="RefSeq" id="XP_026282045.1"/>
    </source>
</evidence>
<dbReference type="GO" id="GO:0001046">
    <property type="term" value="F:core promoter sequence-specific DNA binding"/>
    <property type="evidence" value="ECO:0007669"/>
    <property type="project" value="TreeGrafter"/>
</dbReference>
<comment type="subunit">
    <text evidence="9">Part of the SNAPc complex composed of 5 subunits: SNAPC1, SNAPC2, SNAPC3, SNAPC4 and SNAPC5. SNAPC3 interacts with SNAPC1.</text>
</comment>
<organism evidence="11 12">
    <name type="scientific">Frankliniella occidentalis</name>
    <name type="common">Western flower thrips</name>
    <name type="synonym">Euthrips occidentalis</name>
    <dbReference type="NCBI Taxonomy" id="133901"/>
    <lineage>
        <taxon>Eukaryota</taxon>
        <taxon>Metazoa</taxon>
        <taxon>Ecdysozoa</taxon>
        <taxon>Arthropoda</taxon>
        <taxon>Hexapoda</taxon>
        <taxon>Insecta</taxon>
        <taxon>Pterygota</taxon>
        <taxon>Neoptera</taxon>
        <taxon>Paraneoptera</taxon>
        <taxon>Thysanoptera</taxon>
        <taxon>Terebrantia</taxon>
        <taxon>Thripoidea</taxon>
        <taxon>Thripidae</taxon>
        <taxon>Frankliniella</taxon>
    </lineage>
</organism>
<evidence type="ECO:0000256" key="6">
    <source>
        <dbReference type="ARBA" id="ARBA00023163"/>
    </source>
</evidence>
<keyword evidence="6" id="KW-0804">Transcription</keyword>
<dbReference type="RefSeq" id="XP_026282045.1">
    <property type="nucleotide sequence ID" value="XM_026426260.2"/>
</dbReference>
<comment type="similarity">
    <text evidence="2">Belongs to the SNAPC3/SRD2 family.</text>
</comment>
<comment type="subcellular location">
    <subcellularLocation>
        <location evidence="1">Nucleus</location>
    </subcellularLocation>
</comment>
<dbReference type="CTD" id="35787"/>
<evidence type="ECO:0000256" key="8">
    <source>
        <dbReference type="ARBA" id="ARBA00025193"/>
    </source>
</evidence>
<dbReference type="GO" id="GO:0042796">
    <property type="term" value="P:snRNA transcription by RNA polymerase III"/>
    <property type="evidence" value="ECO:0007669"/>
    <property type="project" value="TreeGrafter"/>
</dbReference>
<dbReference type="GO" id="GO:0042795">
    <property type="term" value="P:snRNA transcription by RNA polymerase II"/>
    <property type="evidence" value="ECO:0007669"/>
    <property type="project" value="TreeGrafter"/>
</dbReference>
<dbReference type="KEGG" id="foc:113208965"/>
<reference evidence="12" key="1">
    <citation type="submission" date="2025-08" db="UniProtKB">
        <authorList>
            <consortium name="RefSeq"/>
        </authorList>
    </citation>
    <scope>IDENTIFICATION</scope>
    <source>
        <tissue evidence="12">Whole organism</tissue>
    </source>
</reference>
<evidence type="ECO:0000256" key="10">
    <source>
        <dbReference type="ARBA" id="ARBA00029606"/>
    </source>
</evidence>
<evidence type="ECO:0000256" key="9">
    <source>
        <dbReference type="ARBA" id="ARBA00025958"/>
    </source>
</evidence>